<gene>
    <name evidence="2" type="ordered locus">Awo_c30690</name>
</gene>
<dbReference type="EMBL" id="CP002987">
    <property type="protein sequence ID" value="AFA49797.1"/>
    <property type="molecule type" value="Genomic_DNA"/>
</dbReference>
<feature type="signal peptide" evidence="1">
    <location>
        <begin position="1"/>
        <end position="29"/>
    </location>
</feature>
<keyword evidence="1" id="KW-0732">Signal</keyword>
<evidence type="ECO:0000313" key="3">
    <source>
        <dbReference type="Proteomes" id="UP000007177"/>
    </source>
</evidence>
<dbReference type="Proteomes" id="UP000007177">
    <property type="component" value="Chromosome"/>
</dbReference>
<accession>H6LIQ8</accession>
<dbReference type="eggNOG" id="ENOG502ZUFC">
    <property type="taxonomic scope" value="Bacteria"/>
</dbReference>
<sequence length="225" mass="23796">MRNKAVMVGSAAILTAAMLALPGMGVVKAATPVNATVTIKTAVMDGGTLVNAQAVTVNKDNPTLKDAIEAAEVATGVDVDIAQTQYGYYVKAVEVDGHSSTNKFFDDNGTASYDAISPDNADYAFKSQVDDITAPAFIGNHFWTNTVATTNYLTEKDYNYNSGWMVELNNDNYANWGIDTTLNEGDNIELDFTMFGGADLGGTAYVLADTATSPSSGPWVAVSPF</sequence>
<keyword evidence="3" id="KW-1185">Reference proteome</keyword>
<proteinExistence type="predicted"/>
<evidence type="ECO:0000313" key="2">
    <source>
        <dbReference type="EMBL" id="AFA49797.1"/>
    </source>
</evidence>
<dbReference type="AlphaFoldDB" id="H6LIQ8"/>
<dbReference type="STRING" id="931626.Awo_c30690"/>
<evidence type="ECO:0000256" key="1">
    <source>
        <dbReference type="SAM" id="SignalP"/>
    </source>
</evidence>
<dbReference type="RefSeq" id="WP_014357394.1">
    <property type="nucleotide sequence ID" value="NC_016894.1"/>
</dbReference>
<protein>
    <submittedName>
        <fullName evidence="2">Putative membrane protein</fullName>
    </submittedName>
</protein>
<organism evidence="2 3">
    <name type="scientific">Acetobacterium woodii (strain ATCC 29683 / DSM 1030 / JCM 2381 / KCTC 1655 / WB1)</name>
    <dbReference type="NCBI Taxonomy" id="931626"/>
    <lineage>
        <taxon>Bacteria</taxon>
        <taxon>Bacillati</taxon>
        <taxon>Bacillota</taxon>
        <taxon>Clostridia</taxon>
        <taxon>Eubacteriales</taxon>
        <taxon>Eubacteriaceae</taxon>
        <taxon>Acetobacterium</taxon>
    </lineage>
</organism>
<name>H6LIQ8_ACEWD</name>
<feature type="chain" id="PRO_5003604274" evidence="1">
    <location>
        <begin position="30"/>
        <end position="225"/>
    </location>
</feature>
<reference evidence="2 3" key="2">
    <citation type="journal article" date="2012" name="PLoS ONE">
        <title>An ancient pathway combining carbon dioxide fixation with the generation and utilization of a sodium ion gradient for ATP synthesis.</title>
        <authorList>
            <person name="Poehlein A."/>
            <person name="Schmidt S."/>
            <person name="Kaster A.K."/>
            <person name="Goenrich M."/>
            <person name="Vollmers J."/>
            <person name="Thurmer A."/>
            <person name="Bertsch J."/>
            <person name="Schuchmann K."/>
            <person name="Voigt B."/>
            <person name="Hecker M."/>
            <person name="Daniel R."/>
            <person name="Thauer R.K."/>
            <person name="Gottschalk G."/>
            <person name="Muller V."/>
        </authorList>
    </citation>
    <scope>NUCLEOTIDE SEQUENCE [LARGE SCALE GENOMIC DNA]</scope>
    <source>
        <strain evidence="3">ATCC 29683 / DSM 1030 / JCM 2381 / KCTC 1655 / WB1</strain>
    </source>
</reference>
<dbReference type="OrthoDB" id="2080344at2"/>
<dbReference type="HOGENOM" id="CLU_1227737_0_0_9"/>
<reference evidence="3" key="1">
    <citation type="submission" date="2011-07" db="EMBL/GenBank/DDBJ databases">
        <title>Complete genome sequence of Acetobacterium woodii.</title>
        <authorList>
            <person name="Poehlein A."/>
            <person name="Schmidt S."/>
            <person name="Kaster A.-K."/>
            <person name="Goenrich M."/>
            <person name="Vollmers J."/>
            <person name="Thuermer A."/>
            <person name="Gottschalk G."/>
            <person name="Thauer R.K."/>
            <person name="Daniel R."/>
            <person name="Mueller V."/>
        </authorList>
    </citation>
    <scope>NUCLEOTIDE SEQUENCE [LARGE SCALE GENOMIC DNA]</scope>
    <source>
        <strain evidence="3">ATCC 29683 / DSM 1030 / JCM 2381 / KCTC 1655 / WB1</strain>
    </source>
</reference>
<dbReference type="KEGG" id="awo:Awo_c30690"/>